<feature type="transmembrane region" description="Helical" evidence="7">
    <location>
        <begin position="425"/>
        <end position="443"/>
    </location>
</feature>
<keyword evidence="6" id="KW-0175">Coiled coil</keyword>
<organism evidence="9">
    <name type="scientific">freshwater metagenome</name>
    <dbReference type="NCBI Taxonomy" id="449393"/>
    <lineage>
        <taxon>unclassified sequences</taxon>
        <taxon>metagenomes</taxon>
        <taxon>ecological metagenomes</taxon>
    </lineage>
</organism>
<keyword evidence="5 7" id="KW-0472">Membrane</keyword>
<dbReference type="EMBL" id="CAFBLM010000024">
    <property type="protein sequence ID" value="CAB4868881.1"/>
    <property type="molecule type" value="Genomic_DNA"/>
</dbReference>
<dbReference type="AlphaFoldDB" id="A0A6J7DEZ1"/>
<dbReference type="Gene3D" id="3.40.50.410">
    <property type="entry name" value="von Willebrand factor, type A domain"/>
    <property type="match status" value="1"/>
</dbReference>
<name>A0A6J7DEZ1_9ZZZZ</name>
<evidence type="ECO:0000256" key="4">
    <source>
        <dbReference type="ARBA" id="ARBA00022989"/>
    </source>
</evidence>
<sequence>MKPYVHKRVLFPALLAGLALIGLLAAPAAVAAPKGRIVAINVDGDKVSLVFSATGLDAGQSIDPKSVVLSKGGTTIPSTVQGVGTNGSQDPTAILVMDISGSMQGARLDGAKLAAKTFVSTVPPTTKIGLVTFSTTAQENIKPTTDRQAVTSAIDGLSAQGSTSLYDAVNLATGAIGPSGPRTIVVFSDGADTSSKATLPSTQATIKRSGVTVDAVSLGADPAQVAALRALAVSGKGQVITANNVADLTGAFSAAARDISNQVTINGTFPAAIQGTSGNLDVSAQASGAAVNDSVYVTVPQSAADNPALNAGPRPVAAGSSGFSNAFVLILALLLLFAGLIFILIIAFSALAKGPRRKNQQVERRLSIYTLTGRGANSGDSHDEDSSVSASAKDIANKVMVSRDFDSIMAPRLERAGIPIKSGEWLLIHIGLTLTAAILMLLLSGGRFFPAIVGVVLGVVGPFIFLTLREERRQAAFQSQLPETLQLLAGSLASGLSLPQSIDTLIPDASQPMSGEMRRAIIEARLGVQMETALEAVATRMKSIDFSWVVMAIRIQREVGGNLAEVLTTVAATMRERERLRRQVSSLSAEGRLSAWILGALPVVFTLFLLLTRPDYLAPLFNTPLGLVMLTVASILLIVGILWLVKLVKVEV</sequence>
<dbReference type="InterPro" id="IPR018076">
    <property type="entry name" value="T2SS_GspF_dom"/>
</dbReference>
<evidence type="ECO:0000256" key="3">
    <source>
        <dbReference type="ARBA" id="ARBA00022692"/>
    </source>
</evidence>
<dbReference type="InterPro" id="IPR042094">
    <property type="entry name" value="T2SS_GspF_sf"/>
</dbReference>
<dbReference type="Pfam" id="PF00482">
    <property type="entry name" value="T2SSF"/>
    <property type="match status" value="1"/>
</dbReference>
<feature type="coiled-coil region" evidence="6">
    <location>
        <begin position="563"/>
        <end position="590"/>
    </location>
</feature>
<evidence type="ECO:0000256" key="5">
    <source>
        <dbReference type="ARBA" id="ARBA00023136"/>
    </source>
</evidence>
<evidence type="ECO:0000313" key="9">
    <source>
        <dbReference type="EMBL" id="CAB4868881.1"/>
    </source>
</evidence>
<dbReference type="PANTHER" id="PTHR35007">
    <property type="entry name" value="INTEGRAL MEMBRANE PROTEIN-RELATED"/>
    <property type="match status" value="1"/>
</dbReference>
<dbReference type="SUPFAM" id="SSF53300">
    <property type="entry name" value="vWA-like"/>
    <property type="match status" value="1"/>
</dbReference>
<evidence type="ECO:0000256" key="2">
    <source>
        <dbReference type="ARBA" id="ARBA00022475"/>
    </source>
</evidence>
<dbReference type="CDD" id="cd00198">
    <property type="entry name" value="vWFA"/>
    <property type="match status" value="1"/>
</dbReference>
<accession>A0A6J7DEZ1</accession>
<gene>
    <name evidence="9" type="ORF">UFOPK3401_00686</name>
</gene>
<dbReference type="InterPro" id="IPR036465">
    <property type="entry name" value="vWFA_dom_sf"/>
</dbReference>
<dbReference type="SMART" id="SM00327">
    <property type="entry name" value="VWA"/>
    <property type="match status" value="1"/>
</dbReference>
<comment type="subcellular location">
    <subcellularLocation>
        <location evidence="1">Cell membrane</location>
        <topology evidence="1">Multi-pass membrane protein</topology>
    </subcellularLocation>
</comment>
<feature type="transmembrane region" description="Helical" evidence="7">
    <location>
        <begin position="624"/>
        <end position="645"/>
    </location>
</feature>
<feature type="domain" description="VWFA" evidence="8">
    <location>
        <begin position="92"/>
        <end position="263"/>
    </location>
</feature>
<keyword evidence="2" id="KW-1003">Cell membrane</keyword>
<dbReference type="PANTHER" id="PTHR35007:SF1">
    <property type="entry name" value="PILUS ASSEMBLY PROTEIN"/>
    <property type="match status" value="1"/>
</dbReference>
<keyword evidence="3 7" id="KW-0812">Transmembrane</keyword>
<evidence type="ECO:0000256" key="7">
    <source>
        <dbReference type="SAM" id="Phobius"/>
    </source>
</evidence>
<feature type="transmembrane region" description="Helical" evidence="7">
    <location>
        <begin position="326"/>
        <end position="351"/>
    </location>
</feature>
<feature type="transmembrane region" description="Helical" evidence="7">
    <location>
        <begin position="449"/>
        <end position="468"/>
    </location>
</feature>
<evidence type="ECO:0000259" key="8">
    <source>
        <dbReference type="PROSITE" id="PS50234"/>
    </source>
</evidence>
<feature type="transmembrane region" description="Helical" evidence="7">
    <location>
        <begin position="593"/>
        <end position="612"/>
    </location>
</feature>
<dbReference type="PROSITE" id="PS50234">
    <property type="entry name" value="VWFA"/>
    <property type="match status" value="1"/>
</dbReference>
<keyword evidence="4 7" id="KW-1133">Transmembrane helix</keyword>
<protein>
    <submittedName>
        <fullName evidence="9">Unannotated protein</fullName>
    </submittedName>
</protein>
<evidence type="ECO:0000256" key="6">
    <source>
        <dbReference type="SAM" id="Coils"/>
    </source>
</evidence>
<dbReference type="Pfam" id="PF13519">
    <property type="entry name" value="VWA_2"/>
    <property type="match status" value="1"/>
</dbReference>
<proteinExistence type="predicted"/>
<evidence type="ECO:0000256" key="1">
    <source>
        <dbReference type="ARBA" id="ARBA00004651"/>
    </source>
</evidence>
<dbReference type="Gene3D" id="1.20.81.30">
    <property type="entry name" value="Type II secretion system (T2SS), domain F"/>
    <property type="match status" value="1"/>
</dbReference>
<dbReference type="GO" id="GO:0005886">
    <property type="term" value="C:plasma membrane"/>
    <property type="evidence" value="ECO:0007669"/>
    <property type="project" value="UniProtKB-SubCell"/>
</dbReference>
<reference evidence="9" key="1">
    <citation type="submission" date="2020-05" db="EMBL/GenBank/DDBJ databases">
        <authorList>
            <person name="Chiriac C."/>
            <person name="Salcher M."/>
            <person name="Ghai R."/>
            <person name="Kavagutti S V."/>
        </authorList>
    </citation>
    <scope>NUCLEOTIDE SEQUENCE</scope>
</reference>
<dbReference type="InterPro" id="IPR002035">
    <property type="entry name" value="VWF_A"/>
</dbReference>